<dbReference type="EMBL" id="FLUO01000004">
    <property type="protein sequence ID" value="SBW13001.1"/>
    <property type="molecule type" value="Genomic_DNA"/>
</dbReference>
<dbReference type="InterPro" id="IPR007296">
    <property type="entry name" value="DUF403"/>
</dbReference>
<dbReference type="PANTHER" id="PTHR34595:SF7">
    <property type="entry name" value="SLL1039 PROTEIN"/>
    <property type="match status" value="1"/>
</dbReference>
<sequence>MLGRAADNIFWMARYVERVENTVRLLRATALTALLIQSADGGDDASAWARPLLLTGRMDDFLARYEQLSPGRLIAYMLLDRDNPASVKSVLDRARESARATRHLLTNEVWESINTTWLAIKDLHYAALAQDSLDDRLDWLTERCFVFRGALFGSMRRDEGLLFANLGLYLERGDHTARFLASQPDRAAAGDDPAAKVREYYEATALLKALGSYRAYRETYSSNVEFARVAELLILHGTVPRSLRGAIDEIVASLRALNPTADSLKAAHELQYRLQTVQIGHVRRVGLRAFLLDFSKELDDISAQIQRDFMMVQ</sequence>
<name>A0A212KMU2_9PROT</name>
<dbReference type="Pfam" id="PF04168">
    <property type="entry name" value="Alpha-E"/>
    <property type="match status" value="1"/>
</dbReference>
<organism evidence="2">
    <name type="scientific">uncultured Alphaproteobacteria bacterium</name>
    <dbReference type="NCBI Taxonomy" id="91750"/>
    <lineage>
        <taxon>Bacteria</taxon>
        <taxon>Pseudomonadati</taxon>
        <taxon>Pseudomonadota</taxon>
        <taxon>Alphaproteobacteria</taxon>
        <taxon>environmental samples</taxon>
    </lineage>
</organism>
<dbReference type="PANTHER" id="PTHR34595">
    <property type="entry name" value="BLR5612 PROTEIN"/>
    <property type="match status" value="1"/>
</dbReference>
<evidence type="ECO:0000259" key="1">
    <source>
        <dbReference type="Pfam" id="PF04168"/>
    </source>
</evidence>
<protein>
    <recommendedName>
        <fullName evidence="1">DUF403 domain-containing protein</fullName>
    </recommendedName>
</protein>
<gene>
    <name evidence="2" type="ORF">KL86APRO_40020</name>
</gene>
<evidence type="ECO:0000313" key="2">
    <source>
        <dbReference type="EMBL" id="SBW13001.1"/>
    </source>
</evidence>
<dbReference type="AlphaFoldDB" id="A0A212KMU2"/>
<proteinExistence type="predicted"/>
<dbReference type="InterPro" id="IPR051680">
    <property type="entry name" value="ATP-dep_Glu-Cys_Ligase-2"/>
</dbReference>
<reference evidence="2" key="1">
    <citation type="submission" date="2016-04" db="EMBL/GenBank/DDBJ databases">
        <authorList>
            <person name="Evans L.H."/>
            <person name="Alamgir A."/>
            <person name="Owens N."/>
            <person name="Weber N.D."/>
            <person name="Virtaneva K."/>
            <person name="Barbian K."/>
            <person name="Babar A."/>
            <person name="Rosenke K."/>
        </authorList>
    </citation>
    <scope>NUCLEOTIDE SEQUENCE</scope>
    <source>
        <strain evidence="2">86</strain>
    </source>
</reference>
<feature type="domain" description="DUF403" evidence="1">
    <location>
        <begin position="1"/>
        <end position="310"/>
    </location>
</feature>
<accession>A0A212KMU2</accession>